<evidence type="ECO:0000256" key="2">
    <source>
        <dbReference type="ARBA" id="ARBA00009325"/>
    </source>
</evidence>
<dbReference type="InterPro" id="IPR011725">
    <property type="entry name" value="PQQ_synth_PqqA"/>
</dbReference>
<evidence type="ECO:0000313" key="5">
    <source>
        <dbReference type="EMBL" id="MVZ99702.1"/>
    </source>
</evidence>
<feature type="compositionally biased region" description="Basic and acidic residues" evidence="4">
    <location>
        <begin position="1"/>
        <end position="17"/>
    </location>
</feature>
<sequence length="53" mass="5711">MTQHIPHAETAHTDVRDAPAQGAADQPAASWSTPDYQVVETSLEVTAYFGVEI</sequence>
<dbReference type="UniPathway" id="UPA00539"/>
<name>A0A6I4M1S5_9ACTN</name>
<keyword evidence="6" id="KW-1185">Reference proteome</keyword>
<comment type="similarity">
    <text evidence="2">Belongs to the PqqA family.</text>
</comment>
<dbReference type="AlphaFoldDB" id="A0A6I4M1S5"/>
<comment type="pathway">
    <text evidence="1">Cofactor biosynthesis; pyrroloquinoline quinone biosynthesis.</text>
</comment>
<dbReference type="NCBIfam" id="TIGR02107">
    <property type="entry name" value="PQQ_syn_pqqA"/>
    <property type="match status" value="1"/>
</dbReference>
<proteinExistence type="inferred from homology"/>
<feature type="compositionally biased region" description="Low complexity" evidence="4">
    <location>
        <begin position="18"/>
        <end position="29"/>
    </location>
</feature>
<dbReference type="EMBL" id="WBMS02000003">
    <property type="protein sequence ID" value="MVZ99702.1"/>
    <property type="molecule type" value="Genomic_DNA"/>
</dbReference>
<evidence type="ECO:0000313" key="6">
    <source>
        <dbReference type="Proteomes" id="UP000462055"/>
    </source>
</evidence>
<organism evidence="5 6">
    <name type="scientific">Actinomadura physcomitrii</name>
    <dbReference type="NCBI Taxonomy" id="2650748"/>
    <lineage>
        <taxon>Bacteria</taxon>
        <taxon>Bacillati</taxon>
        <taxon>Actinomycetota</taxon>
        <taxon>Actinomycetes</taxon>
        <taxon>Streptosporangiales</taxon>
        <taxon>Thermomonosporaceae</taxon>
        <taxon>Actinomadura</taxon>
    </lineage>
</organism>
<accession>A0A6I4M1S5</accession>
<dbReference type="RefSeq" id="WP_151591766.1">
    <property type="nucleotide sequence ID" value="NZ_WBMS02000003.1"/>
</dbReference>
<comment type="caution">
    <text evidence="5">The sequence shown here is derived from an EMBL/GenBank/DDBJ whole genome shotgun (WGS) entry which is preliminary data.</text>
</comment>
<protein>
    <recommendedName>
        <fullName evidence="3">Coenzyme PQQ synthesis protein A</fullName>
    </recommendedName>
</protein>
<evidence type="ECO:0000256" key="3">
    <source>
        <dbReference type="ARBA" id="ARBA00015086"/>
    </source>
</evidence>
<evidence type="ECO:0000256" key="1">
    <source>
        <dbReference type="ARBA" id="ARBA00004886"/>
    </source>
</evidence>
<gene>
    <name evidence="5" type="primary">pqqA</name>
    <name evidence="5" type="ORF">F8568_004790</name>
</gene>
<feature type="region of interest" description="Disordered" evidence="4">
    <location>
        <begin position="1"/>
        <end position="35"/>
    </location>
</feature>
<dbReference type="GO" id="GO:0018189">
    <property type="term" value="P:pyrroloquinoline quinone biosynthetic process"/>
    <property type="evidence" value="ECO:0007669"/>
    <property type="project" value="UniProtKB-UniPathway"/>
</dbReference>
<reference evidence="5" key="1">
    <citation type="submission" date="2019-12" db="EMBL/GenBank/DDBJ databases">
        <title>Actinomadura physcomitrii sp. nov., a novel actinomycete isolated from moss [Physcomitrium sphaericum (Ludw) Fuernr].</title>
        <authorList>
            <person name="Zhuang X."/>
        </authorList>
    </citation>
    <scope>NUCLEOTIDE SEQUENCE [LARGE SCALE GENOMIC DNA]</scope>
    <source>
        <strain evidence="5">LD22</strain>
    </source>
</reference>
<evidence type="ECO:0000256" key="4">
    <source>
        <dbReference type="SAM" id="MobiDB-lite"/>
    </source>
</evidence>
<dbReference type="Proteomes" id="UP000462055">
    <property type="component" value="Unassembled WGS sequence"/>
</dbReference>